<gene>
    <name evidence="3" type="ORF">QI031_05665</name>
</gene>
<dbReference type="Gene3D" id="2.160.20.80">
    <property type="entry name" value="E3 ubiquitin-protein ligase SopA"/>
    <property type="match status" value="1"/>
</dbReference>
<evidence type="ECO:0000313" key="4">
    <source>
        <dbReference type="Proteomes" id="UP001223520"/>
    </source>
</evidence>
<keyword evidence="4" id="KW-1185">Reference proteome</keyword>
<dbReference type="EMBL" id="CP124543">
    <property type="protein sequence ID" value="WGV26983.1"/>
    <property type="molecule type" value="Genomic_DNA"/>
</dbReference>
<evidence type="ECO:0000256" key="1">
    <source>
        <dbReference type="SAM" id="Coils"/>
    </source>
</evidence>
<dbReference type="AlphaFoldDB" id="A0AAJ6NUJ1"/>
<sequence length="482" mass="55779">MANKIHLNKLAEGVTAWNDWRTANPNIDVDLSGVYLVHEVSIRNQKKAWRLLSSLISLLITLFLLHTNLTDYLIVFFENNPFFKVNFSAIAEMALYITIRFSLFLMIMLTVFPGLELMLNYSKGKLNLININMNKVNLYGTDLKGVDLRYADLNWADLRNSNLSYLEAVGANLSYANFTGACIANWNIDSSTNLNNIKCDYIYYQFNYELNKFDQRRPIDINSIFAPNEFTERIKITEKALETIDLTFTDGIDWKAFFKSFNELRQQYPEHKIDIQGIERKSNTLIVRLDVNIESDINTFVIKGSLETGFKEVYENQLKLLEAQYRRELQAKDDDIIFYRHQSTNLLEIIRQQTTRPITVEHIMSEIYNNDFKEVNIGNFANKNSDYAQQQANQYIHISEQKQTLAEAAAKIQRLLKELEQNKPAANENEKICYVNDETTPNFKRRVIGALQGGSEAAIEEFLDNSYINIGKAIIKGWIKPN</sequence>
<dbReference type="Pfam" id="PF00805">
    <property type="entry name" value="Pentapeptide"/>
    <property type="match status" value="1"/>
</dbReference>
<proteinExistence type="predicted"/>
<keyword evidence="2" id="KW-1133">Transmembrane helix</keyword>
<organism evidence="3 4">
    <name type="scientific">Halotia branconii CENA392</name>
    <dbReference type="NCBI Taxonomy" id="1539056"/>
    <lineage>
        <taxon>Bacteria</taxon>
        <taxon>Bacillati</taxon>
        <taxon>Cyanobacteriota</taxon>
        <taxon>Cyanophyceae</taxon>
        <taxon>Nostocales</taxon>
        <taxon>Nodulariaceae</taxon>
        <taxon>Halotia</taxon>
    </lineage>
</organism>
<feature type="transmembrane region" description="Helical" evidence="2">
    <location>
        <begin position="51"/>
        <end position="74"/>
    </location>
</feature>
<keyword evidence="2" id="KW-0472">Membrane</keyword>
<feature type="transmembrane region" description="Helical" evidence="2">
    <location>
        <begin position="94"/>
        <end position="115"/>
    </location>
</feature>
<keyword evidence="1" id="KW-0175">Coiled coil</keyword>
<dbReference type="KEGG" id="hbq:QI031_05665"/>
<dbReference type="SUPFAM" id="SSF141571">
    <property type="entry name" value="Pentapeptide repeat-like"/>
    <property type="match status" value="1"/>
</dbReference>
<dbReference type="InterPro" id="IPR001646">
    <property type="entry name" value="5peptide_repeat"/>
</dbReference>
<evidence type="ECO:0000313" key="3">
    <source>
        <dbReference type="EMBL" id="WGV26983.1"/>
    </source>
</evidence>
<dbReference type="Proteomes" id="UP001223520">
    <property type="component" value="Chromosome"/>
</dbReference>
<evidence type="ECO:0000256" key="2">
    <source>
        <dbReference type="SAM" id="Phobius"/>
    </source>
</evidence>
<protein>
    <submittedName>
        <fullName evidence="3">Pentapeptide repeat-containing protein</fullName>
    </submittedName>
</protein>
<feature type="coiled-coil region" evidence="1">
    <location>
        <begin position="398"/>
        <end position="429"/>
    </location>
</feature>
<keyword evidence="2" id="KW-0812">Transmembrane</keyword>
<accession>A0AAJ6NUJ1</accession>
<reference evidence="3 4" key="1">
    <citation type="journal article" date="2023" name="Limnol Oceanogr Lett">
        <title>Environmental adaptations by the intertidal Antarctic cyanobacterium Halotia branconii CENA392 as revealed using long-read genome sequencing.</title>
        <authorList>
            <person name="Dextro R.B."/>
            <person name="Delbaje E."/>
            <person name="Freitas P.N.N."/>
            <person name="Geraldes V."/>
            <person name="Pinto E."/>
            <person name="Long P.F."/>
            <person name="Fiore M.F."/>
        </authorList>
    </citation>
    <scope>NUCLEOTIDE SEQUENCE [LARGE SCALE GENOMIC DNA]</scope>
    <source>
        <strain evidence="3 4">CENA392</strain>
    </source>
</reference>
<name>A0AAJ6NUJ1_9CYAN</name>
<dbReference type="RefSeq" id="WP_281484226.1">
    <property type="nucleotide sequence ID" value="NZ_CP124543.1"/>
</dbReference>